<dbReference type="InterPro" id="IPR010540">
    <property type="entry name" value="CmpB_TMEM229"/>
</dbReference>
<name>A0A9D2R6G6_9FIRM</name>
<keyword evidence="1" id="KW-1133">Transmembrane helix</keyword>
<accession>A0A9D2R6G6</accession>
<dbReference type="Pfam" id="PF06161">
    <property type="entry name" value="DUF975"/>
    <property type="match status" value="1"/>
</dbReference>
<proteinExistence type="predicted"/>
<feature type="transmembrane region" description="Helical" evidence="1">
    <location>
        <begin position="433"/>
        <end position="452"/>
    </location>
</feature>
<feature type="transmembrane region" description="Helical" evidence="1">
    <location>
        <begin position="21"/>
        <end position="37"/>
    </location>
</feature>
<feature type="transmembrane region" description="Helical" evidence="1">
    <location>
        <begin position="472"/>
        <end position="490"/>
    </location>
</feature>
<feature type="transmembrane region" description="Helical" evidence="1">
    <location>
        <begin position="545"/>
        <end position="564"/>
    </location>
</feature>
<feature type="transmembrane region" description="Helical" evidence="1">
    <location>
        <begin position="576"/>
        <end position="596"/>
    </location>
</feature>
<gene>
    <name evidence="2" type="ORF">H9911_10665</name>
</gene>
<keyword evidence="1" id="KW-0812">Transmembrane</keyword>
<organism evidence="2 3">
    <name type="scientific">Candidatus Mediterraneibacter tabaqchaliae</name>
    <dbReference type="NCBI Taxonomy" id="2838689"/>
    <lineage>
        <taxon>Bacteria</taxon>
        <taxon>Bacillati</taxon>
        <taxon>Bacillota</taxon>
        <taxon>Clostridia</taxon>
        <taxon>Lachnospirales</taxon>
        <taxon>Lachnospiraceae</taxon>
        <taxon>Mediterraneibacter</taxon>
    </lineage>
</organism>
<keyword evidence="1" id="KW-0472">Membrane</keyword>
<feature type="transmembrane region" description="Helical" evidence="1">
    <location>
        <begin position="497"/>
        <end position="525"/>
    </location>
</feature>
<comment type="caution">
    <text evidence="2">The sequence shown here is derived from an EMBL/GenBank/DDBJ whole genome shotgun (WGS) entry which is preliminary data.</text>
</comment>
<sequence>MTKKQLRKEMKKRGKVSLKKHYFIFVAACLIAAFLAAEFRSSMNFSSAQTYEQTYEQIGEDLSGGGSYNVKTNMRSIGWADVLRTIAEGDTQMGREMSEQIRENAIEHADSGNPAFGRTRGVFSGIVNQVTSGSIIVTAVAAIASVTGSENAGVMILIVLGALLMFFFWFLIQNTFPVVIRRVFMEGLLYDRVTAQRFVFLLRIKKWLKASWTMFVKYVFYFLWCLTVVGIAVKHYSYYLVPYIVAENPDMTARQAVTLSRRMMKGHKWECFVFELSFLGWELLGLLTMGVFNVFFTNPYKTAAFTEYYAALRAEAKAKGIPGAELLFDRYLYEKPEESLLRERYADVLEVVAHEPEEENGLNGWRGFLARNFGVLLMRRKEDREYERRQAEMVRVYELIDDTQGEAYPVRLYPIPEENRRKLVQSLNYMRHYSVWSLAVLFLGLSFFGWLWEVGMHLVSYGDFVNRGALHGPWLPIYGTGSVLILTLLYRLRRNPALEFIATIVVCGFLEYMTSLVMEIVTGGMKWWDYSGYFLNLNGRICAEGLLVFGIGGLAITYVIAPMADNLVSRVSEKRLKIVCTVLLAVFFADVVYSQIHPNAGKGVTDISASFSSPHPGTENSPDDALTVCIQTGSHCRQRSGS</sequence>
<evidence type="ECO:0000256" key="1">
    <source>
        <dbReference type="SAM" id="Phobius"/>
    </source>
</evidence>
<dbReference type="Proteomes" id="UP000823897">
    <property type="component" value="Unassembled WGS sequence"/>
</dbReference>
<feature type="transmembrane region" description="Helical" evidence="1">
    <location>
        <begin position="272"/>
        <end position="296"/>
    </location>
</feature>
<evidence type="ECO:0000313" key="3">
    <source>
        <dbReference type="Proteomes" id="UP000823897"/>
    </source>
</evidence>
<dbReference type="InterPro" id="IPR010380">
    <property type="entry name" value="DUF975"/>
</dbReference>
<feature type="transmembrane region" description="Helical" evidence="1">
    <location>
        <begin position="215"/>
        <end position="233"/>
    </location>
</feature>
<feature type="transmembrane region" description="Helical" evidence="1">
    <location>
        <begin position="152"/>
        <end position="172"/>
    </location>
</feature>
<dbReference type="AlphaFoldDB" id="A0A9D2R6G6"/>
<reference evidence="2" key="1">
    <citation type="journal article" date="2021" name="PeerJ">
        <title>Extensive microbial diversity within the chicken gut microbiome revealed by metagenomics and culture.</title>
        <authorList>
            <person name="Gilroy R."/>
            <person name="Ravi A."/>
            <person name="Getino M."/>
            <person name="Pursley I."/>
            <person name="Horton D.L."/>
            <person name="Alikhan N.F."/>
            <person name="Baker D."/>
            <person name="Gharbi K."/>
            <person name="Hall N."/>
            <person name="Watson M."/>
            <person name="Adriaenssens E.M."/>
            <person name="Foster-Nyarko E."/>
            <person name="Jarju S."/>
            <person name="Secka A."/>
            <person name="Antonio M."/>
            <person name="Oren A."/>
            <person name="Chaudhuri R.R."/>
            <person name="La Ragione R."/>
            <person name="Hildebrand F."/>
            <person name="Pallen M.J."/>
        </authorList>
    </citation>
    <scope>NUCLEOTIDE SEQUENCE</scope>
    <source>
        <strain evidence="2">ChiGjej3B3-11674</strain>
    </source>
</reference>
<protein>
    <submittedName>
        <fullName evidence="2">DUF975 family protein</fullName>
    </submittedName>
</protein>
<dbReference type="PANTHER" id="PTHR40076:SF1">
    <property type="entry name" value="MEMBRANE PROTEIN"/>
    <property type="match status" value="1"/>
</dbReference>
<reference evidence="2" key="2">
    <citation type="submission" date="2021-04" db="EMBL/GenBank/DDBJ databases">
        <authorList>
            <person name="Gilroy R."/>
        </authorList>
    </citation>
    <scope>NUCLEOTIDE SEQUENCE</scope>
    <source>
        <strain evidence="2">ChiGjej3B3-11674</strain>
    </source>
</reference>
<evidence type="ECO:0000313" key="2">
    <source>
        <dbReference type="EMBL" id="HJD34985.1"/>
    </source>
</evidence>
<dbReference type="EMBL" id="DWUV01000203">
    <property type="protein sequence ID" value="HJD34985.1"/>
    <property type="molecule type" value="Genomic_DNA"/>
</dbReference>
<dbReference type="PANTHER" id="PTHR40076">
    <property type="entry name" value="MEMBRANE PROTEIN-RELATED"/>
    <property type="match status" value="1"/>
</dbReference>
<dbReference type="Pfam" id="PF06541">
    <property type="entry name" value="ABC_trans_CmpB"/>
    <property type="match status" value="1"/>
</dbReference>